<dbReference type="AlphaFoldDB" id="A0AAV4UHM2"/>
<feature type="transmembrane region" description="Helical" evidence="1">
    <location>
        <begin position="45"/>
        <end position="65"/>
    </location>
</feature>
<evidence type="ECO:0000313" key="3">
    <source>
        <dbReference type="Proteomes" id="UP001054945"/>
    </source>
</evidence>
<evidence type="ECO:0000256" key="1">
    <source>
        <dbReference type="SAM" id="Phobius"/>
    </source>
</evidence>
<name>A0AAV4UHM2_CAEEX</name>
<dbReference type="Proteomes" id="UP001054945">
    <property type="component" value="Unassembled WGS sequence"/>
</dbReference>
<keyword evidence="3" id="KW-1185">Reference proteome</keyword>
<keyword evidence="1" id="KW-0472">Membrane</keyword>
<keyword evidence="1" id="KW-1133">Transmembrane helix</keyword>
<gene>
    <name evidence="2" type="ORF">CEXT_249661</name>
</gene>
<feature type="transmembrane region" description="Helical" evidence="1">
    <location>
        <begin position="77"/>
        <end position="96"/>
    </location>
</feature>
<dbReference type="EMBL" id="BPLR01012870">
    <property type="protein sequence ID" value="GIY57237.1"/>
    <property type="molecule type" value="Genomic_DNA"/>
</dbReference>
<evidence type="ECO:0000313" key="2">
    <source>
        <dbReference type="EMBL" id="GIY57237.1"/>
    </source>
</evidence>
<reference evidence="2 3" key="1">
    <citation type="submission" date="2021-06" db="EMBL/GenBank/DDBJ databases">
        <title>Caerostris extrusa draft genome.</title>
        <authorList>
            <person name="Kono N."/>
            <person name="Arakawa K."/>
        </authorList>
    </citation>
    <scope>NUCLEOTIDE SEQUENCE [LARGE SCALE GENOMIC DNA]</scope>
</reference>
<keyword evidence="1" id="KW-0812">Transmembrane</keyword>
<accession>A0AAV4UHM2</accession>
<sequence length="141" mass="16169">MRPNLRQYESYCVLQYSTMRLTAHYGSYWTQLCFNVLLSSVRVPLCALLCSTVFLSLRLIVIHYLQFSSCNAIRCSILLLMMIYCVTLCVLIYASMNLIGSYNIPQCVLLGSIVFQCLTERLLCSTMCLAALYDVPLYVLW</sequence>
<comment type="caution">
    <text evidence="2">The sequence shown here is derived from an EMBL/GenBank/DDBJ whole genome shotgun (WGS) entry which is preliminary data.</text>
</comment>
<protein>
    <submittedName>
        <fullName evidence="2">Uncharacterized protein</fullName>
    </submittedName>
</protein>
<proteinExistence type="predicted"/>
<organism evidence="2 3">
    <name type="scientific">Caerostris extrusa</name>
    <name type="common">Bark spider</name>
    <name type="synonym">Caerostris bankana</name>
    <dbReference type="NCBI Taxonomy" id="172846"/>
    <lineage>
        <taxon>Eukaryota</taxon>
        <taxon>Metazoa</taxon>
        <taxon>Ecdysozoa</taxon>
        <taxon>Arthropoda</taxon>
        <taxon>Chelicerata</taxon>
        <taxon>Arachnida</taxon>
        <taxon>Araneae</taxon>
        <taxon>Araneomorphae</taxon>
        <taxon>Entelegynae</taxon>
        <taxon>Araneoidea</taxon>
        <taxon>Araneidae</taxon>
        <taxon>Caerostris</taxon>
    </lineage>
</organism>